<name>A0A6L8V3E5_9BACL</name>
<organism evidence="1 2">
    <name type="scientific">Paenibacillus silvestris</name>
    <dbReference type="NCBI Taxonomy" id="2606219"/>
    <lineage>
        <taxon>Bacteria</taxon>
        <taxon>Bacillati</taxon>
        <taxon>Bacillota</taxon>
        <taxon>Bacilli</taxon>
        <taxon>Bacillales</taxon>
        <taxon>Paenibacillaceae</taxon>
        <taxon>Paenibacillus</taxon>
    </lineage>
</organism>
<evidence type="ECO:0000313" key="2">
    <source>
        <dbReference type="Proteomes" id="UP000481087"/>
    </source>
</evidence>
<keyword evidence="2" id="KW-1185">Reference proteome</keyword>
<gene>
    <name evidence="1" type="ORF">GQF01_18560</name>
</gene>
<dbReference type="AlphaFoldDB" id="A0A6L8V3E5"/>
<dbReference type="EMBL" id="WTUZ01000021">
    <property type="protein sequence ID" value="MZQ84121.1"/>
    <property type="molecule type" value="Genomic_DNA"/>
</dbReference>
<evidence type="ECO:0000313" key="1">
    <source>
        <dbReference type="EMBL" id="MZQ84121.1"/>
    </source>
</evidence>
<sequence length="61" mass="6636">MSHPILVTMETEIAAGQNDLGLIICKSCNEVLATLPTDGYKKFYVVCQACACKENKKEAAE</sequence>
<comment type="caution">
    <text evidence="1">The sequence shown here is derived from an EMBL/GenBank/DDBJ whole genome shotgun (WGS) entry which is preliminary data.</text>
</comment>
<dbReference type="Proteomes" id="UP000481087">
    <property type="component" value="Unassembled WGS sequence"/>
</dbReference>
<proteinExistence type="predicted"/>
<protein>
    <submittedName>
        <fullName evidence="1">GapA-binding peptide SR1P</fullName>
    </submittedName>
</protein>
<accession>A0A6L8V3E5</accession>
<reference evidence="1 2" key="1">
    <citation type="submission" date="2019-12" db="EMBL/GenBank/DDBJ databases">
        <title>Paenibacillus sp. nov. sp. isolated from soil.</title>
        <authorList>
            <person name="Kim J."/>
            <person name="Jeong S.E."/>
            <person name="Jung H.S."/>
            <person name="Jeon C.O."/>
        </authorList>
    </citation>
    <scope>NUCLEOTIDE SEQUENCE [LARGE SCALE GENOMIC DNA]</scope>
    <source>
        <strain evidence="1 2">5J-6</strain>
    </source>
</reference>